<dbReference type="InterPro" id="IPR012908">
    <property type="entry name" value="PGAP1-ab_dom-like"/>
</dbReference>
<protein>
    <submittedName>
        <fullName evidence="2">PGAP1-like protein</fullName>
    </submittedName>
</protein>
<dbReference type="PANTHER" id="PTHR11440">
    <property type="entry name" value="LECITHIN-CHOLESTEROL ACYLTRANSFERASE-RELATED"/>
    <property type="match status" value="1"/>
</dbReference>
<accession>A0A0T9LXL8</accession>
<dbReference type="OrthoDB" id="9814331at2"/>
<dbReference type="KEGG" id="yin:CH53_3418"/>
<evidence type="ECO:0000313" key="2">
    <source>
        <dbReference type="EMBL" id="CNF35225.1"/>
    </source>
</evidence>
<evidence type="ECO:0000313" key="3">
    <source>
        <dbReference type="Proteomes" id="UP000038750"/>
    </source>
</evidence>
<dbReference type="GO" id="GO:0016788">
    <property type="term" value="F:hydrolase activity, acting on ester bonds"/>
    <property type="evidence" value="ECO:0007669"/>
    <property type="project" value="InterPro"/>
</dbReference>
<dbReference type="Proteomes" id="UP000038750">
    <property type="component" value="Unassembled WGS sequence"/>
</dbReference>
<dbReference type="AlphaFoldDB" id="A0A0T9LXL8"/>
<proteinExistence type="predicted"/>
<organism evidence="2 3">
    <name type="scientific">Yersinia intermedia</name>
    <dbReference type="NCBI Taxonomy" id="631"/>
    <lineage>
        <taxon>Bacteria</taxon>
        <taxon>Pseudomonadati</taxon>
        <taxon>Pseudomonadota</taxon>
        <taxon>Gammaproteobacteria</taxon>
        <taxon>Enterobacterales</taxon>
        <taxon>Yersiniaceae</taxon>
        <taxon>Yersinia</taxon>
    </lineage>
</organism>
<dbReference type="InterPro" id="IPR029058">
    <property type="entry name" value="AB_hydrolase_fold"/>
</dbReference>
<dbReference type="EMBL" id="CPZJ01000003">
    <property type="protein sequence ID" value="CNF35225.1"/>
    <property type="molecule type" value="Genomic_DNA"/>
</dbReference>
<feature type="domain" description="GPI inositol-deacylase PGAP1-like alpha/beta" evidence="1">
    <location>
        <begin position="211"/>
        <end position="280"/>
    </location>
</feature>
<dbReference type="STRING" id="631.CH53_3418"/>
<dbReference type="Pfam" id="PF07819">
    <property type="entry name" value="PGAP1"/>
    <property type="match status" value="1"/>
</dbReference>
<dbReference type="Gene3D" id="3.40.50.1820">
    <property type="entry name" value="alpha/beta hydrolase"/>
    <property type="match status" value="1"/>
</dbReference>
<gene>
    <name evidence="2" type="ORF">ERS008530_00990</name>
</gene>
<dbReference type="RefSeq" id="WP_042569517.1">
    <property type="nucleotide sequence ID" value="NZ_CABHXO010000099.1"/>
</dbReference>
<name>A0A0T9LXL8_YERIN</name>
<sequence length="545" mass="61094">MNDALGNNVSSKVNDDNGFHYYGLEQVEKQKNAKAIIYKTPTRVIPVLFLPGVMGTNLMDGSGKSVWRLNNTLSTFGDWGFRGAEKRKRLLDPHKTFVDPNGSIDLEFYNEVGQFSTRRSRGWGEIGYMSYGEFLPWLQKSLNDNSTMENNRKSKNGKRTLREKLIDISLNAEFGEGNSTLTEDDVEHSYKYLFPLEVVGYNWLQSNDLSANILKEKIKTIVDGYNSRNMLCDKVILVTHSMGGFVARHYSELLNGSDNILGVVHGVMPTLGSPMAYKRMKAGESGGAGLVIGSDGAQMTSVLAQSPGPLQLLPGKRYGMGWLQIEGISDGLPVTDPFEEIYKERNAWWCLCEDRFINPEIGKIDKIALDAGWDKYLYIIEKNVQTFIENLDGKFHKNTYAFYGNDGDKYPSFGKLNWKGYIPGYYDRNHNQNTSDVAYRGIIYDPHNSETSNIRTAYFVSNPDSMQWKKKSYIISAPSGSGDGTVPVEGAKFTSNGLKTMLGVGVDHEGAFKNSDTENARLFTLRAIIKISQEVNNTKLAYHND</sequence>
<evidence type="ECO:0000259" key="1">
    <source>
        <dbReference type="Pfam" id="PF07819"/>
    </source>
</evidence>
<dbReference type="SUPFAM" id="SSF53474">
    <property type="entry name" value="alpha/beta-Hydrolases"/>
    <property type="match status" value="1"/>
</dbReference>
<reference evidence="2 3" key="1">
    <citation type="submission" date="2015-03" db="EMBL/GenBank/DDBJ databases">
        <authorList>
            <person name="Murphy D."/>
        </authorList>
    </citation>
    <scope>NUCLEOTIDE SEQUENCE [LARGE SCALE GENOMIC DNA]</scope>
    <source>
        <strain evidence="2 3">BR165/97</strain>
    </source>
</reference>